<sequence length="74" mass="8209">MSSSVADPSSQQQQQASKVHQLEVALAEITSLPPKRAVYEKRGIIFFRSTVAAATKSQQKELEKEKPRGKKRGL</sequence>
<accession>A0ABP0UZ95</accession>
<reference evidence="2" key="1">
    <citation type="submission" date="2024-02" db="EMBL/GenBank/DDBJ databases">
        <authorList>
            <consortium name="ELIXIR-Norway"/>
            <consortium name="Elixir Norway"/>
        </authorList>
    </citation>
    <scope>NUCLEOTIDE SEQUENCE</scope>
</reference>
<dbReference type="Proteomes" id="UP001497512">
    <property type="component" value="Chromosome 8"/>
</dbReference>
<dbReference type="EMBL" id="OZ019900">
    <property type="protein sequence ID" value="CAK9233542.1"/>
    <property type="molecule type" value="Genomic_DNA"/>
</dbReference>
<gene>
    <name evidence="2" type="ORF">CSSPTR1EN2_LOCUS21538</name>
</gene>
<evidence type="ECO:0008006" key="4">
    <source>
        <dbReference type="Google" id="ProtNLM"/>
    </source>
</evidence>
<protein>
    <recommendedName>
        <fullName evidence="4">Prefoldin subunit 1</fullName>
    </recommendedName>
</protein>
<evidence type="ECO:0000256" key="1">
    <source>
        <dbReference type="SAM" id="MobiDB-lite"/>
    </source>
</evidence>
<dbReference type="Gene3D" id="1.10.287.370">
    <property type="match status" value="1"/>
</dbReference>
<feature type="region of interest" description="Disordered" evidence="1">
    <location>
        <begin position="53"/>
        <end position="74"/>
    </location>
</feature>
<name>A0ABP0UZ95_9BRYO</name>
<dbReference type="InterPro" id="IPR009053">
    <property type="entry name" value="Prefoldin"/>
</dbReference>
<evidence type="ECO:0000313" key="3">
    <source>
        <dbReference type="Proteomes" id="UP001497512"/>
    </source>
</evidence>
<dbReference type="SUPFAM" id="SSF46579">
    <property type="entry name" value="Prefoldin"/>
    <property type="match status" value="1"/>
</dbReference>
<evidence type="ECO:0000313" key="2">
    <source>
        <dbReference type="EMBL" id="CAK9233542.1"/>
    </source>
</evidence>
<proteinExistence type="predicted"/>
<organism evidence="2 3">
    <name type="scientific">Sphagnum troendelagicum</name>
    <dbReference type="NCBI Taxonomy" id="128251"/>
    <lineage>
        <taxon>Eukaryota</taxon>
        <taxon>Viridiplantae</taxon>
        <taxon>Streptophyta</taxon>
        <taxon>Embryophyta</taxon>
        <taxon>Bryophyta</taxon>
        <taxon>Sphagnophytina</taxon>
        <taxon>Sphagnopsida</taxon>
        <taxon>Sphagnales</taxon>
        <taxon>Sphagnaceae</taxon>
        <taxon>Sphagnum</taxon>
    </lineage>
</organism>
<keyword evidence="3" id="KW-1185">Reference proteome</keyword>